<gene>
    <name evidence="6" type="primary">ga21424</name>
    <name evidence="6" type="ORF">PR202_ga21424</name>
</gene>
<dbReference type="FunFam" id="3.40.50.12470:FF:000003">
    <property type="entry name" value="2-oxoglutarate dehydrogenase E1 component"/>
    <property type="match status" value="1"/>
</dbReference>
<evidence type="ECO:0000256" key="1">
    <source>
        <dbReference type="ARBA" id="ARBA00001964"/>
    </source>
</evidence>
<dbReference type="Gene3D" id="3.40.50.12470">
    <property type="match status" value="1"/>
</dbReference>
<reference evidence="6" key="2">
    <citation type="submission" date="2021-12" db="EMBL/GenBank/DDBJ databases">
        <title>Resequencing data analysis of finger millet.</title>
        <authorList>
            <person name="Hatakeyama M."/>
            <person name="Aluri S."/>
            <person name="Balachadran M.T."/>
            <person name="Sivarajan S.R."/>
            <person name="Poveda L."/>
            <person name="Shimizu-Inatsugi R."/>
            <person name="Schlapbach R."/>
            <person name="Sreeman S.M."/>
            <person name="Shimizu K.K."/>
        </authorList>
    </citation>
    <scope>NUCLEOTIDE SEQUENCE</scope>
</reference>
<protein>
    <recommendedName>
        <fullName evidence="5">Transketolase-like pyrimidine-binding domain-containing protein</fullName>
    </recommendedName>
</protein>
<dbReference type="Pfam" id="PF02779">
    <property type="entry name" value="Transket_pyr"/>
    <property type="match status" value="1"/>
</dbReference>
<dbReference type="InterPro" id="IPR031717">
    <property type="entry name" value="ODO-1/KGD_C"/>
</dbReference>
<comment type="caution">
    <text evidence="6">The sequence shown here is derived from an EMBL/GenBank/DDBJ whole genome shotgun (WGS) entry which is preliminary data.</text>
</comment>
<dbReference type="Gene3D" id="3.40.50.970">
    <property type="match status" value="1"/>
</dbReference>
<evidence type="ECO:0000256" key="3">
    <source>
        <dbReference type="ARBA" id="ARBA00023002"/>
    </source>
</evidence>
<dbReference type="InterPro" id="IPR029061">
    <property type="entry name" value="THDP-binding"/>
</dbReference>
<organism evidence="6 7">
    <name type="scientific">Eleusine coracana subsp. coracana</name>
    <dbReference type="NCBI Taxonomy" id="191504"/>
    <lineage>
        <taxon>Eukaryota</taxon>
        <taxon>Viridiplantae</taxon>
        <taxon>Streptophyta</taxon>
        <taxon>Embryophyta</taxon>
        <taxon>Tracheophyta</taxon>
        <taxon>Spermatophyta</taxon>
        <taxon>Magnoliopsida</taxon>
        <taxon>Liliopsida</taxon>
        <taxon>Poales</taxon>
        <taxon>Poaceae</taxon>
        <taxon>PACMAD clade</taxon>
        <taxon>Chloridoideae</taxon>
        <taxon>Cynodonteae</taxon>
        <taxon>Eleusininae</taxon>
        <taxon>Eleusine</taxon>
    </lineage>
</organism>
<dbReference type="AlphaFoldDB" id="A0AAV5D1J6"/>
<dbReference type="PIRSF" id="PIRSF000157">
    <property type="entry name" value="Oxoglu_dh_E1"/>
    <property type="match status" value="1"/>
</dbReference>
<dbReference type="InterPro" id="IPR042179">
    <property type="entry name" value="KGD_C_sf"/>
</dbReference>
<dbReference type="Gene3D" id="3.40.50.11610">
    <property type="entry name" value="Multifunctional 2-oxoglutarate metabolism enzyme, C-terminal domain"/>
    <property type="match status" value="1"/>
</dbReference>
<dbReference type="Proteomes" id="UP001054889">
    <property type="component" value="Unassembled WGS sequence"/>
</dbReference>
<keyword evidence="3" id="KW-0560">Oxidoreductase</keyword>
<dbReference type="NCBIfam" id="NF006914">
    <property type="entry name" value="PRK09404.1"/>
    <property type="match status" value="1"/>
</dbReference>
<dbReference type="CDD" id="cd02016">
    <property type="entry name" value="TPP_E1_OGDC_like"/>
    <property type="match status" value="1"/>
</dbReference>
<evidence type="ECO:0000256" key="2">
    <source>
        <dbReference type="ARBA" id="ARBA00006936"/>
    </source>
</evidence>
<dbReference type="InterPro" id="IPR001017">
    <property type="entry name" value="DH_E1"/>
</dbReference>
<evidence type="ECO:0000256" key="4">
    <source>
        <dbReference type="ARBA" id="ARBA00023052"/>
    </source>
</evidence>
<dbReference type="GO" id="GO:0045252">
    <property type="term" value="C:oxoglutarate dehydrogenase complex"/>
    <property type="evidence" value="ECO:0007669"/>
    <property type="project" value="TreeGrafter"/>
</dbReference>
<dbReference type="PANTHER" id="PTHR23152:SF23">
    <property type="entry name" value="OXOGLUTARATE DEHYDROGENASE (SUCCINYL-TRANSFERRING)"/>
    <property type="match status" value="1"/>
</dbReference>
<evidence type="ECO:0000259" key="5">
    <source>
        <dbReference type="SMART" id="SM00861"/>
    </source>
</evidence>
<sequence length="896" mass="100316">MMAAVDPLGLDVAHDNVLDLGLYGFTESDLDTAFFLPDNNAVIIITTLREMLAKLRQAYCGAIGYEYTHIPDMEKRAWLRDRIETCTNNNNGYDDKQDRHITILERLVRATRLESFLTETCPTAKRYGLDGAETLVPGMEALFDKAAELGVESIVVGTSHRGRLNVMANVLGKPVGQIISELTVGPRPVRAQQGGAGGPIRYAGTGELYFQQGVSCDRPIITARGGGGGKVHLSLVAHPSHLEAVDPVVMGKTRAKQFYADDIERTRIMGVLVHGDGAFAGQGVVYETLNLSNLDGYTTGGTVHVVLNNRIAATADESAGRSSRYCTDVAKALGAPVFHVNGDDVEAVVRACELAAEWRQTFHSDVVVDLVCYRRFGHNELDDPTVTQPQMYQVIKNHPSSLDLYEQKLQETGQISRQQLQRIHDKVNNILNEELAKSKDYVPDKRDWLSANWSAFKPPEQNSPARDTGVKLEELKRVGQAITTLPKNFRPHKGASKVLEQRGMMIESGEGIDWAFAEALAFGTLVAEGNHVRLSGQDVERGNFNQRHAILHDQKTGEKYCLFDNIVINQKRELFTATNSLLSEFAVLGFEMGYSMENPNSLVLWEAQFGDFANCAQVIFDQFISCAEARWLRQTGLVVLLPHGYDGVGPDHSGAHLERFLQMCDDNPFVIPEMEPQLCKQIQECNWQVVNVTTPANYFHVLRRQIQRDFRKPLIVMTPKNLFRHKDCKSNLCEFDDIEGHPDIDKQGTRFKRLIADPRNHKQVEVDINRFILCSGKVYYELDEERETSGRGDVAICRIEQLCPFPYDLIQRELKRYPNAEIVWCQEEPMNMGAYSYIAPRLHTAMKALGRGSFNDIKYVGRLPSAAAATGFPSVHVQEQMELVKKALQPEPIKLP</sequence>
<keyword evidence="4" id="KW-0786">Thiamine pyrophosphate</keyword>
<dbReference type="NCBIfam" id="TIGR00239">
    <property type="entry name" value="2oxo_dh_E1"/>
    <property type="match status" value="1"/>
</dbReference>
<dbReference type="Pfam" id="PF00676">
    <property type="entry name" value="E1_dh"/>
    <property type="match status" value="1"/>
</dbReference>
<proteinExistence type="inferred from homology"/>
<dbReference type="InterPro" id="IPR005475">
    <property type="entry name" value="Transketolase-like_Pyr-bd"/>
</dbReference>
<accession>A0AAV5D1J6</accession>
<dbReference type="Pfam" id="PF16870">
    <property type="entry name" value="OxoGdeHyase_C"/>
    <property type="match status" value="1"/>
</dbReference>
<dbReference type="GO" id="GO:0030976">
    <property type="term" value="F:thiamine pyrophosphate binding"/>
    <property type="evidence" value="ECO:0007669"/>
    <property type="project" value="InterPro"/>
</dbReference>
<comment type="cofactor">
    <cofactor evidence="1">
        <name>thiamine diphosphate</name>
        <dbReference type="ChEBI" id="CHEBI:58937"/>
    </cofactor>
</comment>
<feature type="domain" description="Transketolase-like pyrimidine-binding" evidence="5">
    <location>
        <begin position="512"/>
        <end position="725"/>
    </location>
</feature>
<dbReference type="GO" id="GO:0004591">
    <property type="term" value="F:oxoglutarate dehydrogenase (succinyl-transferring) activity"/>
    <property type="evidence" value="ECO:0007669"/>
    <property type="project" value="TreeGrafter"/>
</dbReference>
<keyword evidence="7" id="KW-1185">Reference proteome</keyword>
<dbReference type="NCBIfam" id="NF008907">
    <property type="entry name" value="PRK12270.1"/>
    <property type="match status" value="1"/>
</dbReference>
<dbReference type="Gene3D" id="1.10.287.1150">
    <property type="entry name" value="TPP helical domain"/>
    <property type="match status" value="1"/>
</dbReference>
<dbReference type="PANTHER" id="PTHR23152">
    <property type="entry name" value="2-OXOGLUTARATE DEHYDROGENASE"/>
    <property type="match status" value="1"/>
</dbReference>
<dbReference type="FunFam" id="3.40.50.11610:FF:000006">
    <property type="entry name" value="2-oxoglutarate dehydrogenase, mitochondrial"/>
    <property type="match status" value="1"/>
</dbReference>
<dbReference type="SMART" id="SM00861">
    <property type="entry name" value="Transket_pyr"/>
    <property type="match status" value="1"/>
</dbReference>
<dbReference type="GO" id="GO:0005739">
    <property type="term" value="C:mitochondrion"/>
    <property type="evidence" value="ECO:0007669"/>
    <property type="project" value="TreeGrafter"/>
</dbReference>
<dbReference type="SUPFAM" id="SSF52518">
    <property type="entry name" value="Thiamin diphosphate-binding fold (THDP-binding)"/>
    <property type="match status" value="2"/>
</dbReference>
<dbReference type="EMBL" id="BQKI01000010">
    <property type="protein sequence ID" value="GJN03925.1"/>
    <property type="molecule type" value="Genomic_DNA"/>
</dbReference>
<dbReference type="GO" id="GO:0006099">
    <property type="term" value="P:tricarboxylic acid cycle"/>
    <property type="evidence" value="ECO:0007669"/>
    <property type="project" value="TreeGrafter"/>
</dbReference>
<evidence type="ECO:0000313" key="7">
    <source>
        <dbReference type="Proteomes" id="UP001054889"/>
    </source>
</evidence>
<reference evidence="6" key="1">
    <citation type="journal article" date="2018" name="DNA Res.">
        <title>Multiple hybrid de novo genome assembly of finger millet, an orphan allotetraploid crop.</title>
        <authorList>
            <person name="Hatakeyama M."/>
            <person name="Aluri S."/>
            <person name="Balachadran M.T."/>
            <person name="Sivarajan S.R."/>
            <person name="Patrignani A."/>
            <person name="Gruter S."/>
            <person name="Poveda L."/>
            <person name="Shimizu-Inatsugi R."/>
            <person name="Baeten J."/>
            <person name="Francoijs K.J."/>
            <person name="Nataraja K.N."/>
            <person name="Reddy Y.A.N."/>
            <person name="Phadnis S."/>
            <person name="Ravikumar R.L."/>
            <person name="Schlapbach R."/>
            <person name="Sreeman S.M."/>
            <person name="Shimizu K.K."/>
        </authorList>
    </citation>
    <scope>NUCLEOTIDE SEQUENCE</scope>
</reference>
<evidence type="ECO:0000313" key="6">
    <source>
        <dbReference type="EMBL" id="GJN03925.1"/>
    </source>
</evidence>
<name>A0AAV5D1J6_ELECO</name>
<dbReference type="InterPro" id="IPR011603">
    <property type="entry name" value="2oxoglutarate_DH_E1"/>
</dbReference>
<comment type="similarity">
    <text evidence="2">Belongs to the alpha-ketoglutarate dehydrogenase family.</text>
</comment>